<dbReference type="EMBL" id="AP028654">
    <property type="protein sequence ID" value="BEP28621.1"/>
    <property type="molecule type" value="Genomic_DNA"/>
</dbReference>
<proteinExistence type="predicted"/>
<gene>
    <name evidence="1" type="ORF">HLPR_09520</name>
</gene>
<evidence type="ECO:0000313" key="2">
    <source>
        <dbReference type="Proteomes" id="UP001321786"/>
    </source>
</evidence>
<evidence type="ECO:0000313" key="1">
    <source>
        <dbReference type="EMBL" id="BEP28621.1"/>
    </source>
</evidence>
<dbReference type="RefSeq" id="WP_338536931.1">
    <property type="nucleotide sequence ID" value="NZ_AP028654.1"/>
</dbReference>
<keyword evidence="2" id="KW-1185">Reference proteome</keyword>
<dbReference type="AlphaFoldDB" id="A0AAU9E215"/>
<name>A0AAU9E215_9FIRM</name>
<dbReference type="InterPro" id="IPR029016">
    <property type="entry name" value="GAF-like_dom_sf"/>
</dbReference>
<evidence type="ECO:0008006" key="3">
    <source>
        <dbReference type="Google" id="ProtNLM"/>
    </source>
</evidence>
<accession>A0AAU9E215</accession>
<organism evidence="1 2">
    <name type="scientific">Helicovermis profundi</name>
    <dbReference type="NCBI Taxonomy" id="3065157"/>
    <lineage>
        <taxon>Bacteria</taxon>
        <taxon>Bacillati</taxon>
        <taxon>Bacillota</taxon>
        <taxon>Clostridia</taxon>
        <taxon>Helicovermis</taxon>
    </lineage>
</organism>
<dbReference type="Gene3D" id="3.30.450.40">
    <property type="match status" value="1"/>
</dbReference>
<dbReference type="Proteomes" id="UP001321786">
    <property type="component" value="Chromosome"/>
</dbReference>
<sequence length="603" mass="70423">MDKNIKKVLTTIDFFSQILSFEQIISYGYEFFHSTLNLDKSLLYVKYSNKYLMKKSIGYTNYISEYDYSMKLKSIATLYGRIMYKDFDKYFEENFYKHYNTEVIIPIIVRDELIGFIISNGFKDKNNVHISKEYNEGMKNLLNLALTIALDTDKNTKLKKELDKKIFNLFFVNQSTKMIMAELDLSKLYSLCIDIIRELTSSSITSFGLYDELRKKIVIKGYSDIVNFKKYYSEIDLISKNATNLKIIYNLDTDRDELSKIFVDVSEFDRLSAKYVILLIKNDILGFVTVGEPVNGKKYEDDTLVQIESMAKSIYISITNALYFNKIAFQKEIIEKQLNDIKNLNRMVKNINSCSDMNELCEIAIETINIGYDVSKAFILVNVGNQFNVVSKIGYEKNTKIIVNDEFISLNTEESYVEYDNTKYEDFFDISCGGNRPDSNCLLISPIKINSFDIFNNNIYGYIVVTETYSLLNNNQMIIVDSISNSIAPLLKQFLTVNQIKKTMVEDSKIKFLKTLDNYFDSKNNYFMDFKLYYKVILSKPFEKTNLDMYSNYEFWYFDNTVLFLNYNDEEIDENLFDGCVSGDDLEEIKENLSIEIAFIINE</sequence>
<protein>
    <recommendedName>
        <fullName evidence="3">GAF domain-containing protein</fullName>
    </recommendedName>
</protein>
<reference evidence="1 2" key="1">
    <citation type="submission" date="2023-08" db="EMBL/GenBank/DDBJ databases">
        <title>Helicovermis profunda gen. nov., sp. nov., a novel mesophilic, fermentative bacterium within the Bacillota from a deep-sea hydrothermal vent chimney.</title>
        <authorList>
            <person name="Miyazaki U."/>
            <person name="Mizutani D."/>
            <person name="Hashimoto Y."/>
            <person name="Tame A."/>
            <person name="Sawayama S."/>
            <person name="Miyazaki J."/>
            <person name="Takai K."/>
            <person name="Nakagawa S."/>
        </authorList>
    </citation>
    <scope>NUCLEOTIDE SEQUENCE [LARGE SCALE GENOMIC DNA]</scope>
    <source>
        <strain evidence="1 2">S502</strain>
    </source>
</reference>
<dbReference type="SUPFAM" id="SSF55781">
    <property type="entry name" value="GAF domain-like"/>
    <property type="match status" value="1"/>
</dbReference>
<dbReference type="KEGG" id="hprf:HLPR_09520"/>